<dbReference type="AlphaFoldDB" id="A0A5B9Q716"/>
<dbReference type="EMBL" id="CP042913">
    <property type="protein sequence ID" value="QEG33325.1"/>
    <property type="molecule type" value="Genomic_DNA"/>
</dbReference>
<evidence type="ECO:0000259" key="2">
    <source>
        <dbReference type="Pfam" id="PF06439"/>
    </source>
</evidence>
<dbReference type="OrthoDB" id="242352at2"/>
<dbReference type="KEGG" id="bgok:Pr1d_05860"/>
<feature type="domain" description="3-keto-alpha-glucoside-1,2-lyase/3-keto-2-hydroxy-glucal hydratase" evidence="2">
    <location>
        <begin position="31"/>
        <end position="214"/>
    </location>
</feature>
<protein>
    <recommendedName>
        <fullName evidence="2">3-keto-alpha-glucoside-1,2-lyase/3-keto-2-hydroxy-glucal hydratase domain-containing protein</fullName>
    </recommendedName>
</protein>
<dbReference type="InterPro" id="IPR010496">
    <property type="entry name" value="AL/BT2_dom"/>
</dbReference>
<evidence type="ECO:0000313" key="4">
    <source>
        <dbReference type="Proteomes" id="UP000323917"/>
    </source>
</evidence>
<feature type="chain" id="PRO_5022692023" description="3-keto-alpha-glucoside-1,2-lyase/3-keto-2-hydroxy-glucal hydratase domain-containing protein" evidence="1">
    <location>
        <begin position="24"/>
        <end position="217"/>
    </location>
</feature>
<evidence type="ECO:0000256" key="1">
    <source>
        <dbReference type="SAM" id="SignalP"/>
    </source>
</evidence>
<keyword evidence="1" id="KW-0732">Signal</keyword>
<name>A0A5B9Q716_9BACT</name>
<feature type="signal peptide" evidence="1">
    <location>
        <begin position="1"/>
        <end position="23"/>
    </location>
</feature>
<dbReference type="Proteomes" id="UP000323917">
    <property type="component" value="Chromosome"/>
</dbReference>
<dbReference type="Pfam" id="PF06439">
    <property type="entry name" value="3keto-disac_hyd"/>
    <property type="match status" value="1"/>
</dbReference>
<accession>A0A5B9Q716</accession>
<dbReference type="InterPro" id="IPR013320">
    <property type="entry name" value="ConA-like_dom_sf"/>
</dbReference>
<keyword evidence="4" id="KW-1185">Reference proteome</keyword>
<dbReference type="Gene3D" id="2.60.120.560">
    <property type="entry name" value="Exo-inulinase, domain 1"/>
    <property type="match status" value="1"/>
</dbReference>
<dbReference type="RefSeq" id="WP_148072111.1">
    <property type="nucleotide sequence ID" value="NZ_CP042913.1"/>
</dbReference>
<evidence type="ECO:0000313" key="3">
    <source>
        <dbReference type="EMBL" id="QEG33325.1"/>
    </source>
</evidence>
<gene>
    <name evidence="3" type="ORF">Pr1d_05860</name>
</gene>
<proteinExistence type="predicted"/>
<dbReference type="SUPFAM" id="SSF49899">
    <property type="entry name" value="Concanavalin A-like lectins/glucanases"/>
    <property type="match status" value="1"/>
</dbReference>
<dbReference type="GO" id="GO:0016787">
    <property type="term" value="F:hydrolase activity"/>
    <property type="evidence" value="ECO:0007669"/>
    <property type="project" value="InterPro"/>
</dbReference>
<sequence length="217" mass="24369" precursor="true">MLIRSVFILSILLHALVIAPALAQDSAETGQWQSLFDGKTLNGWTPAEENQDSCRVEDGKLVVNGERCHLFYTGDVGNHDFKNFQLKLKVMTKPSANSGVYVHTKYQEEGWPDTGYEIQVNNSQSDWRRTGSIYAVQDVKEATAKDNEWFDYLITVDGKKITVEIDGKTINEFTETDDMPHLKESPGRKLASGTIALQAHDPGSTVYYKDIEIKLLP</sequence>
<reference evidence="3 4" key="1">
    <citation type="submission" date="2019-08" db="EMBL/GenBank/DDBJ databases">
        <title>Deep-cultivation of Planctomycetes and their phenomic and genomic characterization uncovers novel biology.</title>
        <authorList>
            <person name="Wiegand S."/>
            <person name="Jogler M."/>
            <person name="Boedeker C."/>
            <person name="Pinto D."/>
            <person name="Vollmers J."/>
            <person name="Rivas-Marin E."/>
            <person name="Kohn T."/>
            <person name="Peeters S.H."/>
            <person name="Heuer A."/>
            <person name="Rast P."/>
            <person name="Oberbeckmann S."/>
            <person name="Bunk B."/>
            <person name="Jeske O."/>
            <person name="Meyerdierks A."/>
            <person name="Storesund J.E."/>
            <person name="Kallscheuer N."/>
            <person name="Luecker S."/>
            <person name="Lage O.M."/>
            <person name="Pohl T."/>
            <person name="Merkel B.J."/>
            <person name="Hornburger P."/>
            <person name="Mueller R.-W."/>
            <person name="Bruemmer F."/>
            <person name="Labrenz M."/>
            <person name="Spormann A.M."/>
            <person name="Op den Camp H."/>
            <person name="Overmann J."/>
            <person name="Amann R."/>
            <person name="Jetten M.S.M."/>
            <person name="Mascher T."/>
            <person name="Medema M.H."/>
            <person name="Devos D.P."/>
            <person name="Kaster A.-K."/>
            <person name="Ovreas L."/>
            <person name="Rohde M."/>
            <person name="Galperin M.Y."/>
            <person name="Jogler C."/>
        </authorList>
    </citation>
    <scope>NUCLEOTIDE SEQUENCE [LARGE SCALE GENOMIC DNA]</scope>
    <source>
        <strain evidence="3 4">Pr1d</strain>
    </source>
</reference>
<organism evidence="3 4">
    <name type="scientific">Bythopirellula goksoeyrii</name>
    <dbReference type="NCBI Taxonomy" id="1400387"/>
    <lineage>
        <taxon>Bacteria</taxon>
        <taxon>Pseudomonadati</taxon>
        <taxon>Planctomycetota</taxon>
        <taxon>Planctomycetia</taxon>
        <taxon>Pirellulales</taxon>
        <taxon>Lacipirellulaceae</taxon>
        <taxon>Bythopirellula</taxon>
    </lineage>
</organism>